<protein>
    <submittedName>
        <fullName evidence="1">Uncharacterized protein</fullName>
    </submittedName>
</protein>
<dbReference type="EMBL" id="CADIJZ010000006">
    <property type="protein sequence ID" value="CAB3667905.1"/>
    <property type="molecule type" value="Genomic_DNA"/>
</dbReference>
<evidence type="ECO:0000313" key="2">
    <source>
        <dbReference type="Proteomes" id="UP000494205"/>
    </source>
</evidence>
<sequence length="262" mass="29357">MCSTHCLRCDTVHRFWISGVAKKPTVIARRRQALWRVRGFTRVAMARSSRTALSVERGAGRIERADPAGARRMRSVSFKADVRCKRNQRHDAPAVQCEMKAVVRHAVVRLNNMNEAREALHSRTRCQPLPARGRIGPKNGPRHAAALIRCILRRPFDRAARHRNVEAAVAQTDPFQLHRGVLAGSLIRWISRPLRPSSVIDTCVWVRVRAGGRGGRFQAVLWHRSRAGDLTLPDECAAAADGELQAYGRSDLCGRQSQTTVR</sequence>
<dbReference type="AlphaFoldDB" id="A0A6J5AFY6"/>
<evidence type="ECO:0000313" key="1">
    <source>
        <dbReference type="EMBL" id="CAB3667905.1"/>
    </source>
</evidence>
<dbReference type="Proteomes" id="UP000494205">
    <property type="component" value="Unassembled WGS sequence"/>
</dbReference>
<organism evidence="1 2">
    <name type="scientific">Paraburkholderia rhynchosiae</name>
    <dbReference type="NCBI Taxonomy" id="487049"/>
    <lineage>
        <taxon>Bacteria</taxon>
        <taxon>Pseudomonadati</taxon>
        <taxon>Pseudomonadota</taxon>
        <taxon>Betaproteobacteria</taxon>
        <taxon>Burkholderiales</taxon>
        <taxon>Burkholderiaceae</taxon>
        <taxon>Paraburkholderia</taxon>
    </lineage>
</organism>
<proteinExistence type="predicted"/>
<gene>
    <name evidence="1" type="ORF">LMG27174_01987</name>
</gene>
<name>A0A6J5AFY6_9BURK</name>
<accession>A0A6J5AFY6</accession>
<reference evidence="1 2" key="1">
    <citation type="submission" date="2020-04" db="EMBL/GenBank/DDBJ databases">
        <authorList>
            <person name="De Canck E."/>
        </authorList>
    </citation>
    <scope>NUCLEOTIDE SEQUENCE [LARGE SCALE GENOMIC DNA]</scope>
    <source>
        <strain evidence="1 2">LMG 27174</strain>
    </source>
</reference>